<feature type="region of interest" description="Disordered" evidence="1">
    <location>
        <begin position="291"/>
        <end position="311"/>
    </location>
</feature>
<organism evidence="4">
    <name type="scientific">Arabidopsis lyrata subsp. lyrata</name>
    <name type="common">Lyre-leaved rock-cress</name>
    <dbReference type="NCBI Taxonomy" id="81972"/>
    <lineage>
        <taxon>Eukaryota</taxon>
        <taxon>Viridiplantae</taxon>
        <taxon>Streptophyta</taxon>
        <taxon>Embryophyta</taxon>
        <taxon>Tracheophyta</taxon>
        <taxon>Spermatophyta</taxon>
        <taxon>Magnoliopsida</taxon>
        <taxon>eudicotyledons</taxon>
        <taxon>Gunneridae</taxon>
        <taxon>Pentapetalae</taxon>
        <taxon>rosids</taxon>
        <taxon>malvids</taxon>
        <taxon>Brassicales</taxon>
        <taxon>Brassicaceae</taxon>
        <taxon>Camelineae</taxon>
        <taxon>Arabidopsis</taxon>
    </lineage>
</organism>
<feature type="region of interest" description="Disordered" evidence="1">
    <location>
        <begin position="252"/>
        <end position="272"/>
    </location>
</feature>
<feature type="compositionally biased region" description="Polar residues" evidence="1">
    <location>
        <begin position="291"/>
        <end position="300"/>
    </location>
</feature>
<evidence type="ECO:0000313" key="4">
    <source>
        <dbReference type="Proteomes" id="UP000008694"/>
    </source>
</evidence>
<keyword evidence="4" id="KW-1185">Reference proteome</keyword>
<reference evidence="2" key="1">
    <citation type="submission" date="2009-11" db="EMBL/GenBank/DDBJ databases">
        <authorList>
            <consortium name="US DOE Joint Genome Institute (JGI-PGF)"/>
            <person name="Ottilar R."/>
            <person name="Schmutz J."/>
            <person name="Salamov A."/>
            <person name="Cheng J.F."/>
            <person name="Lucas S."/>
            <person name="Pitluck S."/>
            <person name="Gundlach H."/>
            <person name="Guo Y."/>
            <person name="Haberer G."/>
            <person name="Nasrallah J."/>
            <person name="Mayer K.F.X."/>
            <person name="van de Peer Y."/>
            <person name="Weigel D."/>
            <person name="Grigoriev I.V."/>
        </authorList>
    </citation>
    <scope>NUCLEOTIDE SEQUENCE</scope>
</reference>
<dbReference type="Gramene" id="Al_scaffold_0005_988">
    <property type="protein sequence ID" value="Al_scaffold_0005_988"/>
    <property type="gene ID" value="Al_scaffold_0005_988"/>
</dbReference>
<feature type="compositionally biased region" description="Polar residues" evidence="1">
    <location>
        <begin position="470"/>
        <end position="483"/>
    </location>
</feature>
<dbReference type="HOGENOM" id="CLU_029299_0_0_1"/>
<dbReference type="Gramene" id="Al_scaffold_0005_985">
    <property type="protein sequence ID" value="Al_scaffold_0005_985"/>
    <property type="gene ID" value="Al_scaffold_0005_985"/>
</dbReference>
<evidence type="ECO:0000256" key="1">
    <source>
        <dbReference type="SAM" id="MobiDB-lite"/>
    </source>
</evidence>
<reference evidence="2" key="2">
    <citation type="submission" date="2010-06" db="EMBL/GenBank/DDBJ databases">
        <title>The basis of rapid genome size change in Arabidopsis.</title>
        <authorList>
            <consortium name="US DOE Joint Genome Institute (JGI-PGF)"/>
            <person name="Bakker E."/>
            <person name="Bergelson J."/>
            <person name="Cheng J.Fang."/>
            <person name="Clark R.M."/>
            <person name="Fawcett J."/>
            <person name="Gaut B."/>
            <person name="Grigoriev I."/>
            <person name="Gundlach H."/>
            <person name="Guo Y."/>
            <person name="Haberer G."/>
            <person name="Hollister J."/>
            <person name="Hu T.T."/>
            <person name="Mayer K.F.X."/>
            <person name="Nasrallah J."/>
            <person name="Nordborg M."/>
            <person name="Otillar R."/>
            <person name="Pattyn P."/>
            <person name="Schmutz J."/>
            <person name="Spannagl M."/>
            <person name="van de Peer Y."/>
            <person name="Wang X."/>
            <person name="Weigel D."/>
            <person name="Yang L."/>
        </authorList>
    </citation>
    <scope>NUCLEOTIDE SEQUENCE</scope>
</reference>
<evidence type="ECO:0000313" key="3">
    <source>
        <dbReference type="EMBL" id="EFH53502.1"/>
    </source>
</evidence>
<accession>D7LPA2</accession>
<dbReference type="AlphaFoldDB" id="D7LPA2"/>
<feature type="compositionally biased region" description="Polar residues" evidence="1">
    <location>
        <begin position="170"/>
        <end position="183"/>
    </location>
</feature>
<feature type="compositionally biased region" description="Basic and acidic residues" evidence="1">
    <location>
        <begin position="577"/>
        <end position="586"/>
    </location>
</feature>
<dbReference type="EMBL" id="GL348717">
    <property type="protein sequence ID" value="EFH53502.1"/>
    <property type="molecule type" value="Genomic_DNA"/>
</dbReference>
<feature type="region of interest" description="Disordered" evidence="1">
    <location>
        <begin position="540"/>
        <end position="586"/>
    </location>
</feature>
<feature type="compositionally biased region" description="Polar residues" evidence="1">
    <location>
        <begin position="359"/>
        <end position="369"/>
    </location>
</feature>
<gene>
    <name evidence="2" type="ORF">ARALYDRAFT_664950</name>
    <name evidence="3" type="ORF">ARALYDRAFT_664953</name>
</gene>
<dbReference type="Proteomes" id="UP000008694">
    <property type="component" value="Unassembled WGS sequence"/>
</dbReference>
<evidence type="ECO:0000313" key="2">
    <source>
        <dbReference type="EMBL" id="EFH53500.1"/>
    </source>
</evidence>
<dbReference type="EMBL" id="GL348717">
    <property type="protein sequence ID" value="EFH53500.1"/>
    <property type="molecule type" value="Genomic_DNA"/>
</dbReference>
<name>D7LPA2_ARALL</name>
<feature type="compositionally biased region" description="Low complexity" evidence="1">
    <location>
        <begin position="564"/>
        <end position="576"/>
    </location>
</feature>
<protein>
    <submittedName>
        <fullName evidence="2">Predicted protein</fullName>
    </submittedName>
</protein>
<feature type="region of interest" description="Disordered" evidence="1">
    <location>
        <begin position="328"/>
        <end position="387"/>
    </location>
</feature>
<reference evidence="4" key="3">
    <citation type="journal article" date="2011" name="Nat. Genet.">
        <title>The Arabidopsis lyrata genome sequence and the basis of rapid genome size change.</title>
        <authorList>
            <person name="Hu T.T."/>
            <person name="Pattyn P."/>
            <person name="Bakker E.G."/>
            <person name="Cao J."/>
            <person name="Cheng J.-F."/>
            <person name="Clark R.M."/>
            <person name="Fahlgren N."/>
            <person name="Fawcett J.A."/>
            <person name="Grimwood J."/>
            <person name="Gundlach H."/>
            <person name="Haberer G."/>
            <person name="Hollister J.D."/>
            <person name="Ossowski S."/>
            <person name="Ottilar R.P."/>
            <person name="Salamov A.A."/>
            <person name="Schneeberger K."/>
            <person name="Spannagl M."/>
            <person name="Wang X."/>
            <person name="Yang L."/>
            <person name="Nasrallah M.E."/>
            <person name="Bergelson J."/>
            <person name="Carrington J.C."/>
            <person name="Gaut B.S."/>
            <person name="Schmutz J."/>
            <person name="Mayer K.F.X."/>
            <person name="Van de Peer Y."/>
            <person name="Grigoriev I.V."/>
            <person name="Nordborg M."/>
            <person name="Weigel D."/>
            <person name="Guo Y.-L."/>
        </authorList>
    </citation>
    <scope>NUCLEOTIDE SEQUENCE [LARGE SCALE GENOMIC DNA]</scope>
    <source>
        <strain evidence="4">cv. MN47</strain>
    </source>
</reference>
<feature type="region of interest" description="Disordered" evidence="1">
    <location>
        <begin position="162"/>
        <end position="189"/>
    </location>
</feature>
<feature type="region of interest" description="Disordered" evidence="1">
    <location>
        <begin position="459"/>
        <end position="492"/>
    </location>
</feature>
<proteinExistence type="predicted"/>
<sequence length="633" mass="70847">MAESKRKRSRAASKIEDPIQLFTNQMQQQTIAIYGFPLGLQLLAYRNISGLLDKIPGSSDDRTFLEWHSIGIPKNNLSLNEVHLLERDPDLIVTPLLFVDHNEEGWGDWDDEVRDKKVLYLIEQIRKCHEFTKKEWPGGYADLELISVNEKERVVEHKKHIVNRKRKHTATPSSKGTQSKSKVGTTRRGRKRKFDLVDDDEADDIKLWVNSQLDAIRREFAESVKKLRAQNVNLLKKIKALTSLKMPKFQYHKFSRSRQSSCPPSRKIHKAGKHPILSESPVKAAVDAQNIRTPPSSPLTSMHEEDNSASGEPAMLVDDMTWRRITSQQCGRNSGNTNMDSVTSPRKSLKESPSRYLSADSTEAPQSDQPIYDTESKLTDEPLSSPQLAAVYDTTKKPSSIDGSEEINIGDLVYADNVDTLVQSVCKSTSPTIAAADVDSLPSQEEFLAVDYSKIIPQDDQPDANISDDIVSNSDKLQNSEITPQDDLPDGIKSGGIETNFVLVKHSEIETTSIYPPKIDPPVLQDSLNVSIQGPVSPVTKMAADTQQDKDVDIENDDDEDSAVKSGDVVDVSDSSPARERKPTTLSDKEAKLVELVLNLPRNSPTKQYDLLPRLDKTFFKVFMDILRKAPHT</sequence>
<feature type="compositionally biased region" description="Polar residues" evidence="1">
    <location>
        <begin position="328"/>
        <end position="346"/>
    </location>
</feature>